<name>A0A095X0D2_9FIRM</name>
<evidence type="ECO:0000256" key="13">
    <source>
        <dbReference type="RuleBase" id="RU003785"/>
    </source>
</evidence>
<sequence length="315" mass="36689">MKDKFIIITGPTASGKSDIAIDIAKKIEGEIISADSQQVYRDMDIGTNKVTNPSYVNHHLLNVVNPNEEFTVDDFKKDAEEIISTLNSRFIMPIITGGTGFYIDSMLFDMNYGEVKKDIYTRMALQKLADVHGNNYLYEKLLEIDPKTANKYHPNELNRIIRALEIYEITGEKPSEKRTGEKVLKSNINPILIFLNYRDRKILYNKINDRVNDMINLGLINEFNFLIDKYKLDENSQSMAAIGYKEIFPYVRGEISLDEMVSLIQRNTRRYAKRQITWMKRYLNYPFAREIIMDDLNKEDATLIIEDLIKGMYEF</sequence>
<dbReference type="InterPro" id="IPR039657">
    <property type="entry name" value="Dimethylallyltransferase"/>
</dbReference>
<dbReference type="GO" id="GO:0005524">
    <property type="term" value="F:ATP binding"/>
    <property type="evidence" value="ECO:0007669"/>
    <property type="project" value="UniProtKB-UniRule"/>
</dbReference>
<comment type="function">
    <text evidence="2 10 12">Catalyzes the transfer of a dimethylallyl group onto the adenine at position 37 in tRNAs that read codons beginning with uridine, leading to the formation of N6-(dimethylallyl)adenosine (i(6)A).</text>
</comment>
<evidence type="ECO:0000256" key="4">
    <source>
        <dbReference type="ARBA" id="ARBA00022679"/>
    </source>
</evidence>
<keyword evidence="5 10" id="KW-0819">tRNA processing</keyword>
<keyword evidence="6 10" id="KW-0547">Nucleotide-binding</keyword>
<dbReference type="Pfam" id="PF01715">
    <property type="entry name" value="IPPT"/>
    <property type="match status" value="1"/>
</dbReference>
<dbReference type="RefSeq" id="WP_037328838.1">
    <property type="nucleotide sequence ID" value="NZ_JRMW01000043.1"/>
</dbReference>
<dbReference type="SUPFAM" id="SSF52540">
    <property type="entry name" value="P-loop containing nucleoside triphosphate hydrolases"/>
    <property type="match status" value="1"/>
</dbReference>
<dbReference type="InterPro" id="IPR027417">
    <property type="entry name" value="P-loop_NTPase"/>
</dbReference>
<dbReference type="AlphaFoldDB" id="A0A095X0D2"/>
<dbReference type="GO" id="GO:0052381">
    <property type="term" value="F:tRNA dimethylallyltransferase activity"/>
    <property type="evidence" value="ECO:0007669"/>
    <property type="project" value="UniProtKB-UniRule"/>
</dbReference>
<dbReference type="NCBIfam" id="TIGR00174">
    <property type="entry name" value="miaA"/>
    <property type="match status" value="1"/>
</dbReference>
<comment type="caution">
    <text evidence="10">Lacks conserved residue(s) required for the propagation of feature annotation.</text>
</comment>
<evidence type="ECO:0000256" key="10">
    <source>
        <dbReference type="HAMAP-Rule" id="MF_00185"/>
    </source>
</evidence>
<evidence type="ECO:0000313" key="14">
    <source>
        <dbReference type="EMBL" id="KGF03166.1"/>
    </source>
</evidence>
<proteinExistence type="inferred from homology"/>
<keyword evidence="8 10" id="KW-0460">Magnesium</keyword>
<feature type="binding site" evidence="10">
    <location>
        <begin position="10"/>
        <end position="17"/>
    </location>
    <ligand>
        <name>ATP</name>
        <dbReference type="ChEBI" id="CHEBI:30616"/>
    </ligand>
</feature>
<comment type="catalytic activity">
    <reaction evidence="9 10 11">
        <text>adenosine(37) in tRNA + dimethylallyl diphosphate = N(6)-dimethylallyladenosine(37) in tRNA + diphosphate</text>
        <dbReference type="Rhea" id="RHEA:26482"/>
        <dbReference type="Rhea" id="RHEA-COMP:10162"/>
        <dbReference type="Rhea" id="RHEA-COMP:10375"/>
        <dbReference type="ChEBI" id="CHEBI:33019"/>
        <dbReference type="ChEBI" id="CHEBI:57623"/>
        <dbReference type="ChEBI" id="CHEBI:74411"/>
        <dbReference type="ChEBI" id="CHEBI:74415"/>
        <dbReference type="EC" id="2.5.1.75"/>
    </reaction>
</comment>
<evidence type="ECO:0000256" key="7">
    <source>
        <dbReference type="ARBA" id="ARBA00022840"/>
    </source>
</evidence>
<feature type="site" description="Interaction with substrate tRNA" evidence="10">
    <location>
        <position position="122"/>
    </location>
</feature>
<dbReference type="EC" id="2.5.1.75" evidence="10"/>
<dbReference type="OrthoDB" id="9776390at2"/>
<feature type="site" description="Interaction with substrate tRNA" evidence="10">
    <location>
        <position position="99"/>
    </location>
</feature>
<evidence type="ECO:0000256" key="3">
    <source>
        <dbReference type="ARBA" id="ARBA00005842"/>
    </source>
</evidence>
<dbReference type="GO" id="GO:0006400">
    <property type="term" value="P:tRNA modification"/>
    <property type="evidence" value="ECO:0007669"/>
    <property type="project" value="TreeGrafter"/>
</dbReference>
<gene>
    <name evidence="10" type="primary">miaA</name>
    <name evidence="14" type="ORF">HMPREF1630_09240</name>
</gene>
<dbReference type="Proteomes" id="UP000029579">
    <property type="component" value="Unassembled WGS sequence"/>
</dbReference>
<keyword evidence="4 10" id="KW-0808">Transferase</keyword>
<evidence type="ECO:0000256" key="11">
    <source>
        <dbReference type="RuleBase" id="RU003783"/>
    </source>
</evidence>
<evidence type="ECO:0000256" key="1">
    <source>
        <dbReference type="ARBA" id="ARBA00001946"/>
    </source>
</evidence>
<reference evidence="14 15" key="1">
    <citation type="submission" date="2014-07" db="EMBL/GenBank/DDBJ databases">
        <authorList>
            <person name="McCorrison J."/>
            <person name="Sanka R."/>
            <person name="Torralba M."/>
            <person name="Gillis M."/>
            <person name="Haft D.H."/>
            <person name="Methe B."/>
            <person name="Sutton G."/>
            <person name="Nelson K.E."/>
        </authorList>
    </citation>
    <scope>NUCLEOTIDE SEQUENCE [LARGE SCALE GENOMIC DNA]</scope>
    <source>
        <strain evidence="14 15">S7-1-13</strain>
    </source>
</reference>
<dbReference type="PANTHER" id="PTHR11088:SF60">
    <property type="entry name" value="TRNA DIMETHYLALLYLTRANSFERASE"/>
    <property type="match status" value="1"/>
</dbReference>
<organism evidence="14 15">
    <name type="scientific">Anaerococcus lactolyticus S7-1-13</name>
    <dbReference type="NCBI Taxonomy" id="1284686"/>
    <lineage>
        <taxon>Bacteria</taxon>
        <taxon>Bacillati</taxon>
        <taxon>Bacillota</taxon>
        <taxon>Tissierellia</taxon>
        <taxon>Tissierellales</taxon>
        <taxon>Peptoniphilaceae</taxon>
        <taxon>Anaerococcus</taxon>
    </lineage>
</organism>
<feature type="region of interest" description="Interaction with substrate tRNA" evidence="10">
    <location>
        <begin position="35"/>
        <end position="38"/>
    </location>
</feature>
<accession>A0A095X0D2</accession>
<dbReference type="InterPro" id="IPR018022">
    <property type="entry name" value="IPT"/>
</dbReference>
<dbReference type="Gene3D" id="3.40.50.300">
    <property type="entry name" value="P-loop containing nucleotide triphosphate hydrolases"/>
    <property type="match status" value="1"/>
</dbReference>
<dbReference type="EMBL" id="JRMW01000043">
    <property type="protein sequence ID" value="KGF03166.1"/>
    <property type="molecule type" value="Genomic_DNA"/>
</dbReference>
<evidence type="ECO:0000256" key="8">
    <source>
        <dbReference type="ARBA" id="ARBA00022842"/>
    </source>
</evidence>
<dbReference type="Gene3D" id="1.10.20.140">
    <property type="match status" value="1"/>
</dbReference>
<protein>
    <recommendedName>
        <fullName evidence="10">tRNA dimethylallyltransferase</fullName>
        <ecNumber evidence="10">2.5.1.75</ecNumber>
    </recommendedName>
    <alternativeName>
        <fullName evidence="10">Dimethylallyl diphosphate:tRNA dimethylallyltransferase</fullName>
        <shortName evidence="10">DMAPP:tRNA dimethylallyltransferase</shortName>
        <shortName evidence="10">DMATase</shortName>
    </alternativeName>
    <alternativeName>
        <fullName evidence="10">Isopentenyl-diphosphate:tRNA isopentenyltransferase</fullName>
        <shortName evidence="10">IPP transferase</shortName>
        <shortName evidence="10">IPPT</shortName>
        <shortName evidence="10">IPTase</shortName>
    </alternativeName>
</protein>
<comment type="subunit">
    <text evidence="10">Monomer.</text>
</comment>
<comment type="similarity">
    <text evidence="3 10 13">Belongs to the IPP transferase family.</text>
</comment>
<dbReference type="HAMAP" id="MF_00185">
    <property type="entry name" value="IPP_trans"/>
    <property type="match status" value="1"/>
</dbReference>
<evidence type="ECO:0000313" key="15">
    <source>
        <dbReference type="Proteomes" id="UP000029579"/>
    </source>
</evidence>
<keyword evidence="7 10" id="KW-0067">ATP-binding</keyword>
<evidence type="ECO:0000256" key="2">
    <source>
        <dbReference type="ARBA" id="ARBA00003213"/>
    </source>
</evidence>
<evidence type="ECO:0000256" key="5">
    <source>
        <dbReference type="ARBA" id="ARBA00022694"/>
    </source>
</evidence>
<evidence type="ECO:0000256" key="12">
    <source>
        <dbReference type="RuleBase" id="RU003784"/>
    </source>
</evidence>
<evidence type="ECO:0000256" key="6">
    <source>
        <dbReference type="ARBA" id="ARBA00022741"/>
    </source>
</evidence>
<dbReference type="PANTHER" id="PTHR11088">
    <property type="entry name" value="TRNA DIMETHYLALLYLTRANSFERASE"/>
    <property type="match status" value="1"/>
</dbReference>
<feature type="binding site" evidence="10">
    <location>
        <begin position="12"/>
        <end position="17"/>
    </location>
    <ligand>
        <name>substrate</name>
    </ligand>
</feature>
<dbReference type="eggNOG" id="COG0324">
    <property type="taxonomic scope" value="Bacteria"/>
</dbReference>
<comment type="caution">
    <text evidence="14">The sequence shown here is derived from an EMBL/GenBank/DDBJ whole genome shotgun (WGS) entry which is preliminary data.</text>
</comment>
<evidence type="ECO:0000256" key="9">
    <source>
        <dbReference type="ARBA" id="ARBA00049563"/>
    </source>
</evidence>
<comment type="cofactor">
    <cofactor evidence="1 10">
        <name>Mg(2+)</name>
        <dbReference type="ChEBI" id="CHEBI:18420"/>
    </cofactor>
</comment>